<evidence type="ECO:0000259" key="1">
    <source>
        <dbReference type="Pfam" id="PF00561"/>
    </source>
</evidence>
<dbReference type="RefSeq" id="WP_198048206.1">
    <property type="nucleotide sequence ID" value="NZ_LT976854.1"/>
</dbReference>
<dbReference type="AlphaFoldDB" id="A0A375CDM7"/>
<dbReference type="Proteomes" id="UP000256780">
    <property type="component" value="Chromosome CBM2587_b"/>
</dbReference>
<dbReference type="Gene3D" id="3.40.50.1820">
    <property type="entry name" value="alpha/beta hydrolase"/>
    <property type="match status" value="1"/>
</dbReference>
<dbReference type="PANTHER" id="PTHR43798">
    <property type="entry name" value="MONOACYLGLYCEROL LIPASE"/>
    <property type="match status" value="1"/>
</dbReference>
<gene>
    <name evidence="2" type="ORF">CBM2587_B90606</name>
</gene>
<dbReference type="InterPro" id="IPR050266">
    <property type="entry name" value="AB_hydrolase_sf"/>
</dbReference>
<organism evidence="2">
    <name type="scientific">Cupriavidus taiwanensis</name>
    <dbReference type="NCBI Taxonomy" id="164546"/>
    <lineage>
        <taxon>Bacteria</taxon>
        <taxon>Pseudomonadati</taxon>
        <taxon>Pseudomonadota</taxon>
        <taxon>Betaproteobacteria</taxon>
        <taxon>Burkholderiales</taxon>
        <taxon>Burkholderiaceae</taxon>
        <taxon>Cupriavidus</taxon>
    </lineage>
</organism>
<feature type="domain" description="AB hydrolase-1" evidence="1">
    <location>
        <begin position="45"/>
        <end position="272"/>
    </location>
</feature>
<evidence type="ECO:0000313" key="2">
    <source>
        <dbReference type="EMBL" id="SOY68170.1"/>
    </source>
</evidence>
<dbReference type="InterPro" id="IPR029058">
    <property type="entry name" value="AB_hydrolase_fold"/>
</dbReference>
<name>A0A375CDM7_9BURK</name>
<sequence>MTTRAADLHAADDAGLLARLERMGVRHDVAHLGRNVVWRRFGEGPPLVLLHGGHGNWMHWVRNIEALAARHTLWLADMPGFGDSDALAGDDHAPDRLERLVQALIATLDHLVGENSEIAIAGFSFGALVAAHIAARRPRVTRLALLGPAGHGGARRQGQPMQDWRIDDEHEMRRRLRHNLLALMLHDEKLADGLAMAVHEQACKATRFRSRTISRQASLGNLLAAYRRPTLLMWGEHDVTAVPVEAAQQLASSASHRDWCVIPAAGHWVQFERWQEVNPMLLRWFSDASASTA</sequence>
<comment type="caution">
    <text evidence="2">The sequence shown here is derived from an EMBL/GenBank/DDBJ whole genome shotgun (WGS) entry which is preliminary data.</text>
</comment>
<dbReference type="SUPFAM" id="SSF53474">
    <property type="entry name" value="alpha/beta-Hydrolases"/>
    <property type="match status" value="1"/>
</dbReference>
<dbReference type="Pfam" id="PF00561">
    <property type="entry name" value="Abhydrolase_1"/>
    <property type="match status" value="1"/>
</dbReference>
<dbReference type="EMBL" id="OFSQ01000038">
    <property type="protein sequence ID" value="SOY68170.1"/>
    <property type="molecule type" value="Genomic_DNA"/>
</dbReference>
<dbReference type="InterPro" id="IPR000073">
    <property type="entry name" value="AB_hydrolase_1"/>
</dbReference>
<proteinExistence type="predicted"/>
<protein>
    <recommendedName>
        <fullName evidence="1">AB hydrolase-1 domain-containing protein</fullName>
    </recommendedName>
</protein>
<reference evidence="2" key="1">
    <citation type="submission" date="2018-01" db="EMBL/GenBank/DDBJ databases">
        <authorList>
            <person name="Clerissi C."/>
        </authorList>
    </citation>
    <scope>NUCLEOTIDE SEQUENCE</scope>
    <source>
        <strain evidence="2">Cupriavidus sp. LMG 19464</strain>
    </source>
</reference>
<accession>A0A375CDM7</accession>